<dbReference type="InterPro" id="IPR000266">
    <property type="entry name" value="Ribosomal_uS17"/>
</dbReference>
<dbReference type="InterPro" id="IPR019979">
    <property type="entry name" value="Ribosomal_uS17_CS"/>
</dbReference>
<comment type="subunit">
    <text evidence="6">Part of the 30S ribosomal subunit.</text>
</comment>
<comment type="caution">
    <text evidence="8">The sequence shown here is derived from an EMBL/GenBank/DDBJ whole genome shotgun (WGS) entry which is preliminary data.</text>
</comment>
<dbReference type="CDD" id="cd00364">
    <property type="entry name" value="Ribosomal_uS17"/>
    <property type="match status" value="1"/>
</dbReference>
<evidence type="ECO:0000256" key="5">
    <source>
        <dbReference type="ARBA" id="ARBA00023274"/>
    </source>
</evidence>
<dbReference type="GO" id="GO:0022627">
    <property type="term" value="C:cytosolic small ribosomal subunit"/>
    <property type="evidence" value="ECO:0007669"/>
    <property type="project" value="UniProtKB-UniRule"/>
</dbReference>
<keyword evidence="4 6" id="KW-0689">Ribosomal protein</keyword>
<protein>
    <recommendedName>
        <fullName evidence="6">Small ribosomal subunit protein uS17</fullName>
    </recommendedName>
</protein>
<dbReference type="AlphaFoldDB" id="A0A8J7DVG7"/>
<sequence length="82" mass="9588">MAVKERVGTVVSDKMQKTVVVAVENRSPHPKYGKIVVRTKRYKVHDEENQCKEGDRVRIRETRPLSRTKRWMVAEILNSSHD</sequence>
<dbReference type="GO" id="GO:0019843">
    <property type="term" value="F:rRNA binding"/>
    <property type="evidence" value="ECO:0007669"/>
    <property type="project" value="UniProtKB-UniRule"/>
</dbReference>
<dbReference type="GO" id="GO:0003735">
    <property type="term" value="F:structural constituent of ribosome"/>
    <property type="evidence" value="ECO:0007669"/>
    <property type="project" value="UniProtKB-UniRule"/>
</dbReference>
<evidence type="ECO:0000256" key="4">
    <source>
        <dbReference type="ARBA" id="ARBA00022980"/>
    </source>
</evidence>
<dbReference type="PANTHER" id="PTHR10744:SF1">
    <property type="entry name" value="SMALL RIBOSOMAL SUBUNIT PROTEIN US17M"/>
    <property type="match status" value="1"/>
</dbReference>
<dbReference type="PANTHER" id="PTHR10744">
    <property type="entry name" value="40S RIBOSOMAL PROTEIN S11 FAMILY MEMBER"/>
    <property type="match status" value="1"/>
</dbReference>
<proteinExistence type="inferred from homology"/>
<accession>A0A8J7DVG7</accession>
<dbReference type="HAMAP" id="MF_01345_B">
    <property type="entry name" value="Ribosomal_uS17_B"/>
    <property type="match status" value="1"/>
</dbReference>
<dbReference type="Pfam" id="PF00366">
    <property type="entry name" value="Ribosomal_S17"/>
    <property type="match status" value="1"/>
</dbReference>
<dbReference type="InterPro" id="IPR012340">
    <property type="entry name" value="NA-bd_OB-fold"/>
</dbReference>
<dbReference type="RefSeq" id="WP_194028884.1">
    <property type="nucleotide sequence ID" value="NZ_JADEWZ010000009.1"/>
</dbReference>
<dbReference type="NCBIfam" id="NF004123">
    <property type="entry name" value="PRK05610.1"/>
    <property type="match status" value="1"/>
</dbReference>
<keyword evidence="2 6" id="KW-0699">rRNA-binding</keyword>
<dbReference type="GO" id="GO:0006412">
    <property type="term" value="P:translation"/>
    <property type="evidence" value="ECO:0007669"/>
    <property type="project" value="UniProtKB-UniRule"/>
</dbReference>
<dbReference type="EMBL" id="JADEWZ010000009">
    <property type="protein sequence ID" value="MBE9115790.1"/>
    <property type="molecule type" value="Genomic_DNA"/>
</dbReference>
<evidence type="ECO:0000256" key="6">
    <source>
        <dbReference type="HAMAP-Rule" id="MF_01345"/>
    </source>
</evidence>
<comment type="similarity">
    <text evidence="1 6 7">Belongs to the universal ribosomal protein uS17 family.</text>
</comment>
<evidence type="ECO:0000256" key="3">
    <source>
        <dbReference type="ARBA" id="ARBA00022884"/>
    </source>
</evidence>
<dbReference type="NCBIfam" id="TIGR03635">
    <property type="entry name" value="uS17_bact"/>
    <property type="match status" value="1"/>
</dbReference>
<dbReference type="InterPro" id="IPR019984">
    <property type="entry name" value="Ribosomal_uS17_bact/chlr"/>
</dbReference>
<keyword evidence="3 6" id="KW-0694">RNA-binding</keyword>
<keyword evidence="5 6" id="KW-0687">Ribonucleoprotein</keyword>
<evidence type="ECO:0000256" key="1">
    <source>
        <dbReference type="ARBA" id="ARBA00010254"/>
    </source>
</evidence>
<evidence type="ECO:0000313" key="9">
    <source>
        <dbReference type="Proteomes" id="UP000654482"/>
    </source>
</evidence>
<organism evidence="8 9">
    <name type="scientific">Lusitaniella coriacea LEGE 07157</name>
    <dbReference type="NCBI Taxonomy" id="945747"/>
    <lineage>
        <taxon>Bacteria</taxon>
        <taxon>Bacillati</taxon>
        <taxon>Cyanobacteriota</taxon>
        <taxon>Cyanophyceae</taxon>
        <taxon>Spirulinales</taxon>
        <taxon>Lusitaniellaceae</taxon>
        <taxon>Lusitaniella</taxon>
    </lineage>
</organism>
<evidence type="ECO:0000256" key="7">
    <source>
        <dbReference type="RuleBase" id="RU003872"/>
    </source>
</evidence>
<dbReference type="Gene3D" id="2.40.50.140">
    <property type="entry name" value="Nucleic acid-binding proteins"/>
    <property type="match status" value="1"/>
</dbReference>
<name>A0A8J7DVG7_9CYAN</name>
<keyword evidence="9" id="KW-1185">Reference proteome</keyword>
<evidence type="ECO:0000256" key="2">
    <source>
        <dbReference type="ARBA" id="ARBA00022730"/>
    </source>
</evidence>
<gene>
    <name evidence="6 8" type="primary">rpsQ</name>
    <name evidence="6" type="synonym">rps17</name>
    <name evidence="8" type="ORF">IQ249_07785</name>
</gene>
<dbReference type="SUPFAM" id="SSF50249">
    <property type="entry name" value="Nucleic acid-binding proteins"/>
    <property type="match status" value="1"/>
</dbReference>
<comment type="function">
    <text evidence="6">One of the primary rRNA binding proteins, it binds specifically to the 5'-end of 16S ribosomal RNA.</text>
</comment>
<dbReference type="PRINTS" id="PR00973">
    <property type="entry name" value="RIBOSOMALS17"/>
</dbReference>
<dbReference type="Proteomes" id="UP000654482">
    <property type="component" value="Unassembled WGS sequence"/>
</dbReference>
<reference evidence="8" key="1">
    <citation type="submission" date="2020-10" db="EMBL/GenBank/DDBJ databases">
        <authorList>
            <person name="Castelo-Branco R."/>
            <person name="Eusebio N."/>
            <person name="Adriana R."/>
            <person name="Vieira A."/>
            <person name="Brugerolle De Fraissinette N."/>
            <person name="Rezende De Castro R."/>
            <person name="Schneider M.P."/>
            <person name="Vasconcelos V."/>
            <person name="Leao P.N."/>
        </authorList>
    </citation>
    <scope>NUCLEOTIDE SEQUENCE</scope>
    <source>
        <strain evidence="8">LEGE 07157</strain>
    </source>
</reference>
<evidence type="ECO:0000313" key="8">
    <source>
        <dbReference type="EMBL" id="MBE9115790.1"/>
    </source>
</evidence>
<dbReference type="PROSITE" id="PS00056">
    <property type="entry name" value="RIBOSOMAL_S17"/>
    <property type="match status" value="1"/>
</dbReference>